<dbReference type="Gene3D" id="1.10.287.110">
    <property type="entry name" value="DnaJ domain"/>
    <property type="match status" value="1"/>
</dbReference>
<evidence type="ECO:0000256" key="15">
    <source>
        <dbReference type="PROSITE-ProRule" id="PRU00546"/>
    </source>
</evidence>
<feature type="domain" description="CR-type" evidence="17">
    <location>
        <begin position="144"/>
        <end position="222"/>
    </location>
</feature>
<evidence type="ECO:0000256" key="4">
    <source>
        <dbReference type="ARBA" id="ARBA00022705"/>
    </source>
</evidence>
<dbReference type="InterPro" id="IPR036869">
    <property type="entry name" value="J_dom_sf"/>
</dbReference>
<dbReference type="InterPro" id="IPR002939">
    <property type="entry name" value="DnaJ_C"/>
</dbReference>
<dbReference type="Gene3D" id="2.10.230.10">
    <property type="entry name" value="Heat shock protein DnaJ, cysteine-rich domain"/>
    <property type="match status" value="1"/>
</dbReference>
<keyword evidence="9 14" id="KW-0346">Stress response</keyword>
<comment type="domain">
    <text evidence="14">The J domain is necessary and sufficient to stimulate DnaK ATPase activity. Zinc center 1 plays an important role in the autonomous, DnaK-independent chaperone activity of DnaJ. Zinc center 2 is essential for interaction with DnaK and for DnaJ activity.</text>
</comment>
<dbReference type="KEGG" id="azz:DEW08_07335"/>
<dbReference type="OrthoDB" id="9779889at2"/>
<evidence type="ECO:0000256" key="8">
    <source>
        <dbReference type="ARBA" id="ARBA00022833"/>
    </source>
</evidence>
<dbReference type="Pfam" id="PF00226">
    <property type="entry name" value="DnaJ"/>
    <property type="match status" value="1"/>
</dbReference>
<gene>
    <name evidence="14 18" type="primary">dnaJ</name>
    <name evidence="18" type="ORF">DEW08_07335</name>
</gene>
<dbReference type="InterPro" id="IPR018253">
    <property type="entry name" value="DnaJ_domain_CS"/>
</dbReference>
<evidence type="ECO:0000256" key="5">
    <source>
        <dbReference type="ARBA" id="ARBA00022723"/>
    </source>
</evidence>
<comment type="subunit">
    <text evidence="2 14">Homodimer.</text>
</comment>
<feature type="binding site" evidence="14">
    <location>
        <position position="177"/>
    </location>
    <ligand>
        <name>Zn(2+)</name>
        <dbReference type="ChEBI" id="CHEBI:29105"/>
        <label>2</label>
    </ligand>
</feature>
<organism evidence="18 19">
    <name type="scientific">Azospirillum thermophilum</name>
    <dbReference type="NCBI Taxonomy" id="2202148"/>
    <lineage>
        <taxon>Bacteria</taxon>
        <taxon>Pseudomonadati</taxon>
        <taxon>Pseudomonadota</taxon>
        <taxon>Alphaproteobacteria</taxon>
        <taxon>Rhodospirillales</taxon>
        <taxon>Azospirillaceae</taxon>
        <taxon>Azospirillum</taxon>
    </lineage>
</organism>
<feature type="repeat" description="CXXCXGXG motif" evidence="14">
    <location>
        <begin position="196"/>
        <end position="203"/>
    </location>
</feature>
<dbReference type="PANTHER" id="PTHR43096">
    <property type="entry name" value="DNAJ HOMOLOG 1, MITOCHONDRIAL-RELATED"/>
    <property type="match status" value="1"/>
</dbReference>
<dbReference type="GO" id="GO:0042026">
    <property type="term" value="P:protein refolding"/>
    <property type="evidence" value="ECO:0007669"/>
    <property type="project" value="TreeGrafter"/>
</dbReference>
<dbReference type="SUPFAM" id="SSF49493">
    <property type="entry name" value="HSP40/DnaJ peptide-binding domain"/>
    <property type="match status" value="2"/>
</dbReference>
<dbReference type="InterPro" id="IPR001623">
    <property type="entry name" value="DnaJ_domain"/>
</dbReference>
<dbReference type="EMBL" id="CP029353">
    <property type="protein sequence ID" value="AWK86085.1"/>
    <property type="molecule type" value="Genomic_DNA"/>
</dbReference>
<dbReference type="GO" id="GO:0009408">
    <property type="term" value="P:response to heat"/>
    <property type="evidence" value="ECO:0007669"/>
    <property type="project" value="InterPro"/>
</dbReference>
<dbReference type="PROSITE" id="PS50076">
    <property type="entry name" value="DNAJ_2"/>
    <property type="match status" value="1"/>
</dbReference>
<evidence type="ECO:0000256" key="2">
    <source>
        <dbReference type="ARBA" id="ARBA00011738"/>
    </source>
</evidence>
<dbReference type="NCBIfam" id="NF008035">
    <property type="entry name" value="PRK10767.1"/>
    <property type="match status" value="1"/>
</dbReference>
<feature type="repeat" description="CXXCXGXG motif" evidence="14">
    <location>
        <begin position="174"/>
        <end position="181"/>
    </location>
</feature>
<dbReference type="Pfam" id="PF01556">
    <property type="entry name" value="DnaJ_C"/>
    <property type="match status" value="1"/>
</dbReference>
<dbReference type="SMART" id="SM00271">
    <property type="entry name" value="DnaJ"/>
    <property type="match status" value="1"/>
</dbReference>
<evidence type="ECO:0000313" key="19">
    <source>
        <dbReference type="Proteomes" id="UP000245629"/>
    </source>
</evidence>
<dbReference type="GO" id="GO:0031072">
    <property type="term" value="F:heat shock protein binding"/>
    <property type="evidence" value="ECO:0007669"/>
    <property type="project" value="InterPro"/>
</dbReference>
<dbReference type="FunFam" id="2.60.260.20:FF:000004">
    <property type="entry name" value="Molecular chaperone DnaJ"/>
    <property type="match status" value="1"/>
</dbReference>
<evidence type="ECO:0000256" key="1">
    <source>
        <dbReference type="ARBA" id="ARBA00004496"/>
    </source>
</evidence>
<dbReference type="FunFam" id="1.10.287.110:FF:000034">
    <property type="entry name" value="Chaperone protein DnaJ"/>
    <property type="match status" value="1"/>
</dbReference>
<dbReference type="RefSeq" id="WP_109325802.1">
    <property type="nucleotide sequence ID" value="NZ_CP029353.1"/>
</dbReference>
<dbReference type="CDD" id="cd06257">
    <property type="entry name" value="DnaJ"/>
    <property type="match status" value="1"/>
</dbReference>
<dbReference type="InterPro" id="IPR008971">
    <property type="entry name" value="HSP40/DnaJ_pept-bd"/>
</dbReference>
<feature type="binding site" evidence="14">
    <location>
        <position position="199"/>
    </location>
    <ligand>
        <name>Zn(2+)</name>
        <dbReference type="ChEBI" id="CHEBI:29105"/>
        <label>2</label>
    </ligand>
</feature>
<dbReference type="InterPro" id="IPR036410">
    <property type="entry name" value="HSP_DnaJ_Cys-rich_dom_sf"/>
</dbReference>
<protein>
    <recommendedName>
        <fullName evidence="13 14">Chaperone protein DnaJ</fullName>
    </recommendedName>
</protein>
<dbReference type="CDD" id="cd10719">
    <property type="entry name" value="DnaJ_zf"/>
    <property type="match status" value="1"/>
</dbReference>
<dbReference type="PANTHER" id="PTHR43096:SF48">
    <property type="entry name" value="CHAPERONE PROTEIN DNAJ"/>
    <property type="match status" value="1"/>
</dbReference>
<reference evidence="19" key="1">
    <citation type="submission" date="2018-05" db="EMBL/GenBank/DDBJ databases">
        <title>Azospirillum thermophila sp. nov., a novel isolated from hot spring.</title>
        <authorList>
            <person name="Zhao Z."/>
        </authorList>
    </citation>
    <scope>NUCLEOTIDE SEQUENCE [LARGE SCALE GENOMIC DNA]</scope>
    <source>
        <strain evidence="19">CFH 70021</strain>
    </source>
</reference>
<keyword evidence="6 14" id="KW-0677">Repeat</keyword>
<feature type="binding site" evidence="14">
    <location>
        <position position="157"/>
    </location>
    <ligand>
        <name>Zn(2+)</name>
        <dbReference type="ChEBI" id="CHEBI:29105"/>
        <label>1</label>
    </ligand>
</feature>
<dbReference type="PROSITE" id="PS00636">
    <property type="entry name" value="DNAJ_1"/>
    <property type="match status" value="1"/>
</dbReference>
<feature type="repeat" description="CXXCXGXG motif" evidence="14">
    <location>
        <begin position="210"/>
        <end position="217"/>
    </location>
</feature>
<keyword evidence="7 14" id="KW-0863">Zinc-finger</keyword>
<evidence type="ECO:0000256" key="3">
    <source>
        <dbReference type="ARBA" id="ARBA00022490"/>
    </source>
</evidence>
<evidence type="ECO:0000256" key="10">
    <source>
        <dbReference type="ARBA" id="ARBA00023186"/>
    </source>
</evidence>
<proteinExistence type="inferred from homology"/>
<accession>A0A2S2CNS7</accession>
<feature type="zinc finger region" description="CR-type" evidence="15">
    <location>
        <begin position="144"/>
        <end position="222"/>
    </location>
</feature>
<evidence type="ECO:0000313" key="18">
    <source>
        <dbReference type="EMBL" id="AWK86085.1"/>
    </source>
</evidence>
<dbReference type="SUPFAM" id="SSF57938">
    <property type="entry name" value="DnaJ/Hsp40 cysteine-rich domain"/>
    <property type="match status" value="1"/>
</dbReference>
<comment type="function">
    <text evidence="11 14">Participates actively in the response to hyperosmotic and heat shock by preventing the aggregation of stress-denatured proteins and by disaggregating proteins, also in an autonomous, DnaK-independent fashion. Unfolded proteins bind initially to DnaJ; upon interaction with the DnaJ-bound protein, DnaK hydrolyzes its bound ATP, resulting in the formation of a stable complex. GrpE releases ADP from DnaK; ATP binding to DnaK triggers the release of the substrate protein, thus completing the reaction cycle. Several rounds of ATP-dependent interactions between DnaJ, DnaK and GrpE are required for fully efficient folding. Also involved, together with DnaK and GrpE, in the DNA replication of plasmids through activation of initiation proteins.</text>
</comment>
<dbReference type="HAMAP" id="MF_01152">
    <property type="entry name" value="DnaJ"/>
    <property type="match status" value="1"/>
</dbReference>
<dbReference type="CDD" id="cd10747">
    <property type="entry name" value="DnaJ_C"/>
    <property type="match status" value="1"/>
</dbReference>
<feature type="binding site" evidence="14">
    <location>
        <position position="213"/>
    </location>
    <ligand>
        <name>Zn(2+)</name>
        <dbReference type="ChEBI" id="CHEBI:29105"/>
        <label>1</label>
    </ligand>
</feature>
<keyword evidence="19" id="KW-1185">Reference proteome</keyword>
<dbReference type="GO" id="GO:0005737">
    <property type="term" value="C:cytoplasm"/>
    <property type="evidence" value="ECO:0007669"/>
    <property type="project" value="UniProtKB-SubCell"/>
</dbReference>
<sequence>MAKQDYYELLGVEKGASADELKKAYRKMAMKYHPDRNQGDKDAEQKFKEISEAYDVLKDDQKRAAYDRFGHAAFENGRGGGAGGFGGGAGGFNFDFGGAGGFADIFDEMFGEFMGGRRGGGGASSRGQDLRYNLEISLEEAFKGTQTTVRVPTSVQCDSCNGSGAAAGTQPVTCPTCQGHGKVRAQQGFFTIERTCPGCHGQGRVIKDPCKSCGGAGRLRKEKTLQVNIPAGVEDGTRIRLAGEGEAGLRGAPPGDLYIFLAIAPHPIFQRDGANIHCRVPIPMTTAALGGSVEVPTIDGTRTKVTVPPGTQSGHQFRIKSKGMSVLRSTQRGDMYIQAVVETPVNLTKRQQELLREFDTAGKEGSHPQSEGFFAKVKELWEDLKD</sequence>
<name>A0A2S2CNS7_9PROT</name>
<evidence type="ECO:0000256" key="6">
    <source>
        <dbReference type="ARBA" id="ARBA00022737"/>
    </source>
</evidence>
<feature type="binding site" evidence="14">
    <location>
        <position position="174"/>
    </location>
    <ligand>
        <name>Zn(2+)</name>
        <dbReference type="ChEBI" id="CHEBI:29105"/>
        <label>2</label>
    </ligand>
</feature>
<dbReference type="InterPro" id="IPR012724">
    <property type="entry name" value="DnaJ"/>
</dbReference>
<comment type="similarity">
    <text evidence="12 14">Belongs to the DnaJ family.</text>
</comment>
<evidence type="ECO:0000259" key="17">
    <source>
        <dbReference type="PROSITE" id="PS51188"/>
    </source>
</evidence>
<feature type="domain" description="J" evidence="16">
    <location>
        <begin position="5"/>
        <end position="70"/>
    </location>
</feature>
<keyword evidence="10 14" id="KW-0143">Chaperone</keyword>
<dbReference type="Pfam" id="PF00684">
    <property type="entry name" value="DnaJ_CXXCXGXG"/>
    <property type="match status" value="1"/>
</dbReference>
<comment type="subcellular location">
    <subcellularLocation>
        <location evidence="1 14">Cytoplasm</location>
    </subcellularLocation>
</comment>
<dbReference type="PRINTS" id="PR00625">
    <property type="entry name" value="JDOMAIN"/>
</dbReference>
<keyword evidence="5 14" id="KW-0479">Metal-binding</keyword>
<dbReference type="GO" id="GO:0005524">
    <property type="term" value="F:ATP binding"/>
    <property type="evidence" value="ECO:0007669"/>
    <property type="project" value="InterPro"/>
</dbReference>
<feature type="binding site" evidence="14">
    <location>
        <position position="210"/>
    </location>
    <ligand>
        <name>Zn(2+)</name>
        <dbReference type="ChEBI" id="CHEBI:29105"/>
        <label>1</label>
    </ligand>
</feature>
<evidence type="ECO:0000256" key="9">
    <source>
        <dbReference type="ARBA" id="ARBA00023016"/>
    </source>
</evidence>
<evidence type="ECO:0000256" key="11">
    <source>
        <dbReference type="ARBA" id="ARBA00053423"/>
    </source>
</evidence>
<dbReference type="AlphaFoldDB" id="A0A2S2CNS7"/>
<dbReference type="GO" id="GO:0051082">
    <property type="term" value="F:unfolded protein binding"/>
    <property type="evidence" value="ECO:0007669"/>
    <property type="project" value="UniProtKB-UniRule"/>
</dbReference>
<keyword evidence="4 14" id="KW-0235">DNA replication</keyword>
<evidence type="ECO:0000256" key="7">
    <source>
        <dbReference type="ARBA" id="ARBA00022771"/>
    </source>
</evidence>
<dbReference type="Proteomes" id="UP000245629">
    <property type="component" value="Chromosome 2"/>
</dbReference>
<evidence type="ECO:0000259" key="16">
    <source>
        <dbReference type="PROSITE" id="PS50076"/>
    </source>
</evidence>
<keyword evidence="3 14" id="KW-0963">Cytoplasm</keyword>
<feature type="binding site" evidence="14">
    <location>
        <position position="160"/>
    </location>
    <ligand>
        <name>Zn(2+)</name>
        <dbReference type="ChEBI" id="CHEBI:29105"/>
        <label>1</label>
    </ligand>
</feature>
<keyword evidence="8 14" id="KW-0862">Zinc</keyword>
<feature type="repeat" description="CXXCXGXG motif" evidence="14">
    <location>
        <begin position="157"/>
        <end position="164"/>
    </location>
</feature>
<dbReference type="GO" id="GO:0006260">
    <property type="term" value="P:DNA replication"/>
    <property type="evidence" value="ECO:0007669"/>
    <property type="project" value="UniProtKB-KW"/>
</dbReference>
<dbReference type="InterPro" id="IPR001305">
    <property type="entry name" value="HSP_DnaJ_Cys-rich_dom"/>
</dbReference>
<dbReference type="SUPFAM" id="SSF46565">
    <property type="entry name" value="Chaperone J-domain"/>
    <property type="match status" value="1"/>
</dbReference>
<dbReference type="FunFam" id="2.10.230.10:FF:000002">
    <property type="entry name" value="Molecular chaperone DnaJ"/>
    <property type="match status" value="1"/>
</dbReference>
<evidence type="ECO:0000256" key="12">
    <source>
        <dbReference type="ARBA" id="ARBA00061004"/>
    </source>
</evidence>
<dbReference type="Gene3D" id="2.60.260.20">
    <property type="entry name" value="Urease metallochaperone UreE, N-terminal domain"/>
    <property type="match status" value="2"/>
</dbReference>
<evidence type="ECO:0000256" key="14">
    <source>
        <dbReference type="HAMAP-Rule" id="MF_01152"/>
    </source>
</evidence>
<dbReference type="GO" id="GO:0008270">
    <property type="term" value="F:zinc ion binding"/>
    <property type="evidence" value="ECO:0007669"/>
    <property type="project" value="UniProtKB-UniRule"/>
</dbReference>
<dbReference type="PROSITE" id="PS51188">
    <property type="entry name" value="ZF_CR"/>
    <property type="match status" value="1"/>
</dbReference>
<evidence type="ECO:0000256" key="13">
    <source>
        <dbReference type="ARBA" id="ARBA00067609"/>
    </source>
</evidence>
<dbReference type="NCBIfam" id="TIGR02349">
    <property type="entry name" value="DnaJ_bact"/>
    <property type="match status" value="1"/>
</dbReference>
<comment type="cofactor">
    <cofactor evidence="14">
        <name>Zn(2+)</name>
        <dbReference type="ChEBI" id="CHEBI:29105"/>
    </cofactor>
    <text evidence="14">Binds 2 Zn(2+) ions per monomer.</text>
</comment>
<feature type="binding site" evidence="14">
    <location>
        <position position="196"/>
    </location>
    <ligand>
        <name>Zn(2+)</name>
        <dbReference type="ChEBI" id="CHEBI:29105"/>
        <label>2</label>
    </ligand>
</feature>